<dbReference type="PATRIC" id="fig|56193.3.peg.790"/>
<dbReference type="Gene3D" id="3.30.420.10">
    <property type="entry name" value="Ribonuclease H-like superfamily/Ribonuclease H"/>
    <property type="match status" value="1"/>
</dbReference>
<dbReference type="GO" id="GO:0045004">
    <property type="term" value="P:DNA replication proofreading"/>
    <property type="evidence" value="ECO:0007669"/>
    <property type="project" value="TreeGrafter"/>
</dbReference>
<dbReference type="AlphaFoldDB" id="A0A0M3AZ35"/>
<dbReference type="EMBL" id="LBIC01000001">
    <property type="protein sequence ID" value="KKW93809.1"/>
    <property type="molecule type" value="Genomic_DNA"/>
</dbReference>
<dbReference type="SUPFAM" id="SSF53098">
    <property type="entry name" value="Ribonuclease H-like"/>
    <property type="match status" value="1"/>
</dbReference>
<reference evidence="2 3" key="1">
    <citation type="submission" date="2015-04" db="EMBL/GenBank/DDBJ databases">
        <title>Genome sequence of aromatic hydrocarbons-degrading Sphingobium chungbukense DJ77.</title>
        <authorList>
            <person name="Kim Y.-C."/>
            <person name="Chae J.-C."/>
        </authorList>
    </citation>
    <scope>NUCLEOTIDE SEQUENCE [LARGE SCALE GENOMIC DNA]</scope>
    <source>
        <strain evidence="2 3">DJ77</strain>
    </source>
</reference>
<dbReference type="Pfam" id="PF00929">
    <property type="entry name" value="RNase_T"/>
    <property type="match status" value="1"/>
</dbReference>
<accession>A0A0M3AZ35</accession>
<protein>
    <submittedName>
        <fullName evidence="2">DNA polymerase III subunit epsilon</fullName>
    </submittedName>
</protein>
<dbReference type="GO" id="GO:0003676">
    <property type="term" value="F:nucleic acid binding"/>
    <property type="evidence" value="ECO:0007669"/>
    <property type="project" value="InterPro"/>
</dbReference>
<gene>
    <name evidence="2" type="ORF">YP76_03860</name>
</gene>
<name>A0A0M3AZ35_9SPHN</name>
<dbReference type="InterPro" id="IPR036397">
    <property type="entry name" value="RNaseH_sf"/>
</dbReference>
<organism evidence="2 3">
    <name type="scientific">Sphingobium chungbukense</name>
    <dbReference type="NCBI Taxonomy" id="56193"/>
    <lineage>
        <taxon>Bacteria</taxon>
        <taxon>Pseudomonadati</taxon>
        <taxon>Pseudomonadota</taxon>
        <taxon>Alphaproteobacteria</taxon>
        <taxon>Sphingomonadales</taxon>
        <taxon>Sphingomonadaceae</taxon>
        <taxon>Sphingobium</taxon>
    </lineage>
</organism>
<evidence type="ECO:0000313" key="3">
    <source>
        <dbReference type="Proteomes" id="UP000033874"/>
    </source>
</evidence>
<dbReference type="CDD" id="cd06127">
    <property type="entry name" value="DEDDh"/>
    <property type="match status" value="1"/>
</dbReference>
<evidence type="ECO:0000313" key="2">
    <source>
        <dbReference type="EMBL" id="KKW93809.1"/>
    </source>
</evidence>
<dbReference type="NCBIfam" id="NF006615">
    <property type="entry name" value="PRK09182.1"/>
    <property type="match status" value="1"/>
</dbReference>
<dbReference type="GO" id="GO:0008408">
    <property type="term" value="F:3'-5' exonuclease activity"/>
    <property type="evidence" value="ECO:0007669"/>
    <property type="project" value="TreeGrafter"/>
</dbReference>
<dbReference type="PANTHER" id="PTHR30231">
    <property type="entry name" value="DNA POLYMERASE III SUBUNIT EPSILON"/>
    <property type="match status" value="1"/>
</dbReference>
<dbReference type="Proteomes" id="UP000033874">
    <property type="component" value="Unassembled WGS sequence"/>
</dbReference>
<proteinExistence type="predicted"/>
<feature type="domain" description="Exonuclease" evidence="1">
    <location>
        <begin position="47"/>
        <end position="210"/>
    </location>
</feature>
<dbReference type="InterPro" id="IPR012337">
    <property type="entry name" value="RNaseH-like_sf"/>
</dbReference>
<dbReference type="PANTHER" id="PTHR30231:SF37">
    <property type="entry name" value="EXODEOXYRIBONUCLEASE 10"/>
    <property type="match status" value="1"/>
</dbReference>
<evidence type="ECO:0000259" key="1">
    <source>
        <dbReference type="SMART" id="SM00479"/>
    </source>
</evidence>
<dbReference type="InterPro" id="IPR013520">
    <property type="entry name" value="Ribonucl_H"/>
</dbReference>
<comment type="caution">
    <text evidence="2">The sequence shown here is derived from an EMBL/GenBank/DDBJ whole genome shotgun (WGS) entry which is preliminary data.</text>
</comment>
<sequence length="292" mass="32939">MSFAMADRHAQAADLLSRHPDYRVQRRLAPVTYFHEADPQASSRIGVAIDVETTGLDRETDRIIELAIQRFRFDKAGRIIQVGVPRVWREDPGIPIDPKITRLTGLSADDVTGQAIDDAVAVEILSSADIIVAHNAAFDRPFVDRRLPVIAGKPWACSMAELDWLEFGFEGRALAHLVSQCGWFYEGHRAENDILALLYLLSHGLPDGETILAKLIVCSEQPTFRVNAIDAPFDAKDRLKSRGYRWDAALRFWWRSVREEESDAERAWLLSDVYGGYGEPAFIPVTACERYR</sequence>
<dbReference type="GO" id="GO:0005829">
    <property type="term" value="C:cytosol"/>
    <property type="evidence" value="ECO:0007669"/>
    <property type="project" value="TreeGrafter"/>
</dbReference>
<dbReference type="SMART" id="SM00479">
    <property type="entry name" value="EXOIII"/>
    <property type="match status" value="1"/>
</dbReference>
<dbReference type="STRING" id="56193.YP76_03860"/>
<dbReference type="RefSeq" id="WP_046762244.1">
    <property type="nucleotide sequence ID" value="NZ_LBIC01000001.1"/>
</dbReference>
<keyword evidence="3" id="KW-1185">Reference proteome</keyword>